<dbReference type="OrthoDB" id="5792739at2759"/>
<reference evidence="8 9" key="2">
    <citation type="submission" date="2018-11" db="EMBL/GenBank/DDBJ databases">
        <authorList>
            <consortium name="Pathogen Informatics"/>
        </authorList>
    </citation>
    <scope>NUCLEOTIDE SEQUENCE [LARGE SCALE GENOMIC DNA]</scope>
    <source>
        <strain evidence="8 9">MHpl1</strain>
    </source>
</reference>
<evidence type="ECO:0000259" key="7">
    <source>
        <dbReference type="PROSITE" id="PS50189"/>
    </source>
</evidence>
<sequence length="103" mass="11395">MMRVLFAIAACLTASEACTCFPFPALRDAFCYSSFVAHVRVTGSIEDTDSRTIRYNVRYLETFRNETESKQLPTEIVTASTTAACGVQLINGTEYLIGELLLV</sequence>
<evidence type="ECO:0000256" key="5">
    <source>
        <dbReference type="PIRSR" id="PIRSR601820-3"/>
    </source>
</evidence>
<evidence type="ECO:0000256" key="3">
    <source>
        <dbReference type="ARBA" id="ARBA00023157"/>
    </source>
</evidence>
<dbReference type="OMA" id="DAFCYSS"/>
<keyword evidence="4" id="KW-0479">Metal-binding</keyword>
<accession>A0A0N4W517</accession>
<protein>
    <submittedName>
        <fullName evidence="10">NTR domain-containing protein</fullName>
    </submittedName>
</protein>
<keyword evidence="9" id="KW-1185">Reference proteome</keyword>
<dbReference type="Proteomes" id="UP000268014">
    <property type="component" value="Unassembled WGS sequence"/>
</dbReference>
<dbReference type="Gene3D" id="2.40.50.120">
    <property type="match status" value="1"/>
</dbReference>
<evidence type="ECO:0000313" key="10">
    <source>
        <dbReference type="WBParaSite" id="HPLM_0000502201-mRNA-1"/>
    </source>
</evidence>
<dbReference type="EMBL" id="UZAF01016278">
    <property type="protein sequence ID" value="VDO24628.1"/>
    <property type="molecule type" value="Genomic_DNA"/>
</dbReference>
<dbReference type="GO" id="GO:0005615">
    <property type="term" value="C:extracellular space"/>
    <property type="evidence" value="ECO:0007669"/>
    <property type="project" value="TreeGrafter"/>
</dbReference>
<dbReference type="WBParaSite" id="HPLM_0000502201-mRNA-1">
    <property type="protein sequence ID" value="HPLM_0000502201-mRNA-1"/>
    <property type="gene ID" value="HPLM_0000502201"/>
</dbReference>
<feature type="disulfide bond" evidence="5">
    <location>
        <begin position="18"/>
        <end position="85"/>
    </location>
</feature>
<keyword evidence="6" id="KW-0732">Signal</keyword>
<evidence type="ECO:0000256" key="6">
    <source>
        <dbReference type="SAM" id="SignalP"/>
    </source>
</evidence>
<dbReference type="PROSITE" id="PS50189">
    <property type="entry name" value="NTR"/>
    <property type="match status" value="1"/>
</dbReference>
<dbReference type="GO" id="GO:0046872">
    <property type="term" value="F:metal ion binding"/>
    <property type="evidence" value="ECO:0007669"/>
    <property type="project" value="UniProtKB-KW"/>
</dbReference>
<keyword evidence="3 5" id="KW-1015">Disulfide bond</keyword>
<keyword evidence="4" id="KW-0862">Zinc</keyword>
<dbReference type="PANTHER" id="PTHR11844:SF25">
    <property type="entry name" value="NTR DOMAIN-CONTAINING PROTEIN"/>
    <property type="match status" value="1"/>
</dbReference>
<feature type="chain" id="PRO_5043123412" evidence="6">
    <location>
        <begin position="18"/>
        <end position="103"/>
    </location>
</feature>
<dbReference type="SUPFAM" id="SSF50242">
    <property type="entry name" value="TIMP-like"/>
    <property type="match status" value="1"/>
</dbReference>
<keyword evidence="2" id="KW-0964">Secreted</keyword>
<dbReference type="InterPro" id="IPR001820">
    <property type="entry name" value="TIMP"/>
</dbReference>
<dbReference type="PANTHER" id="PTHR11844">
    <property type="entry name" value="METALLOPROTEASE INHIBITOR"/>
    <property type="match status" value="1"/>
</dbReference>
<comment type="subcellular location">
    <subcellularLocation>
        <location evidence="1">Secreted</location>
    </subcellularLocation>
</comment>
<evidence type="ECO:0000256" key="4">
    <source>
        <dbReference type="PIRSR" id="PIRSR601820-1"/>
    </source>
</evidence>
<reference evidence="10" key="1">
    <citation type="submission" date="2017-02" db="UniProtKB">
        <authorList>
            <consortium name="WormBaseParasite"/>
        </authorList>
    </citation>
    <scope>IDENTIFICATION</scope>
</reference>
<evidence type="ECO:0000313" key="9">
    <source>
        <dbReference type="Proteomes" id="UP000268014"/>
    </source>
</evidence>
<dbReference type="GO" id="GO:0031012">
    <property type="term" value="C:extracellular matrix"/>
    <property type="evidence" value="ECO:0007669"/>
    <property type="project" value="TreeGrafter"/>
</dbReference>
<dbReference type="InterPro" id="IPR008993">
    <property type="entry name" value="TIMP-like_OB-fold"/>
</dbReference>
<gene>
    <name evidence="8" type="ORF">HPLM_LOCUS5014</name>
</gene>
<dbReference type="STRING" id="6290.A0A0N4W517"/>
<evidence type="ECO:0000256" key="1">
    <source>
        <dbReference type="ARBA" id="ARBA00004613"/>
    </source>
</evidence>
<evidence type="ECO:0000313" key="8">
    <source>
        <dbReference type="EMBL" id="VDO24628.1"/>
    </source>
</evidence>
<feature type="binding site" evidence="4">
    <location>
        <position position="18"/>
    </location>
    <ligand>
        <name>Zn(2+)</name>
        <dbReference type="ChEBI" id="CHEBI:29105"/>
        <note>ligand shared with metalloproteinase partner</note>
    </ligand>
</feature>
<evidence type="ECO:0000256" key="2">
    <source>
        <dbReference type="ARBA" id="ARBA00022525"/>
    </source>
</evidence>
<feature type="signal peptide" evidence="6">
    <location>
        <begin position="1"/>
        <end position="17"/>
    </location>
</feature>
<proteinExistence type="predicted"/>
<organism evidence="10">
    <name type="scientific">Haemonchus placei</name>
    <name type="common">Barber's pole worm</name>
    <dbReference type="NCBI Taxonomy" id="6290"/>
    <lineage>
        <taxon>Eukaryota</taxon>
        <taxon>Metazoa</taxon>
        <taxon>Ecdysozoa</taxon>
        <taxon>Nematoda</taxon>
        <taxon>Chromadorea</taxon>
        <taxon>Rhabditida</taxon>
        <taxon>Rhabditina</taxon>
        <taxon>Rhabditomorpha</taxon>
        <taxon>Strongyloidea</taxon>
        <taxon>Trichostrongylidae</taxon>
        <taxon>Haemonchus</taxon>
    </lineage>
</organism>
<dbReference type="GO" id="GO:0002020">
    <property type="term" value="F:protease binding"/>
    <property type="evidence" value="ECO:0007669"/>
    <property type="project" value="TreeGrafter"/>
</dbReference>
<dbReference type="InterPro" id="IPR001134">
    <property type="entry name" value="Netrin_domain"/>
</dbReference>
<name>A0A0N4W517_HAEPC</name>
<dbReference type="AlphaFoldDB" id="A0A0N4W517"/>
<dbReference type="GO" id="GO:0051045">
    <property type="term" value="P:negative regulation of membrane protein ectodomain proteolysis"/>
    <property type="evidence" value="ECO:0007669"/>
    <property type="project" value="TreeGrafter"/>
</dbReference>
<dbReference type="Pfam" id="PF00965">
    <property type="entry name" value="TIMP"/>
    <property type="match status" value="1"/>
</dbReference>
<feature type="domain" description="NTR" evidence="7">
    <location>
        <begin position="18"/>
        <end position="103"/>
    </location>
</feature>
<dbReference type="GO" id="GO:0008191">
    <property type="term" value="F:metalloendopeptidase inhibitor activity"/>
    <property type="evidence" value="ECO:0007669"/>
    <property type="project" value="InterPro"/>
</dbReference>